<dbReference type="GO" id="GO:0016020">
    <property type="term" value="C:membrane"/>
    <property type="evidence" value="ECO:0007669"/>
    <property type="project" value="InterPro"/>
</dbReference>
<evidence type="ECO:0000256" key="3">
    <source>
        <dbReference type="ARBA" id="ARBA00023008"/>
    </source>
</evidence>
<dbReference type="EMBL" id="LAZR01046972">
    <property type="protein sequence ID" value="KKK95299.1"/>
    <property type="molecule type" value="Genomic_DNA"/>
</dbReference>
<dbReference type="InterPro" id="IPR008972">
    <property type="entry name" value="Cupredoxin"/>
</dbReference>
<proteinExistence type="predicted"/>
<dbReference type="InterPro" id="IPR001505">
    <property type="entry name" value="Copper_CuA"/>
</dbReference>
<comment type="caution">
    <text evidence="5">The sequence shown here is derived from an EMBL/GenBank/DDBJ whole genome shotgun (WGS) entry which is preliminary data.</text>
</comment>
<gene>
    <name evidence="5" type="ORF">LCGC14_2674200</name>
</gene>
<keyword evidence="3" id="KW-0186">Copper</keyword>
<dbReference type="GO" id="GO:0030313">
    <property type="term" value="C:cell envelope"/>
    <property type="evidence" value="ECO:0007669"/>
    <property type="project" value="UniProtKB-SubCell"/>
</dbReference>
<evidence type="ECO:0000313" key="5">
    <source>
        <dbReference type="EMBL" id="KKK95299.1"/>
    </source>
</evidence>
<evidence type="ECO:0000256" key="1">
    <source>
        <dbReference type="ARBA" id="ARBA00004196"/>
    </source>
</evidence>
<dbReference type="InterPro" id="IPR002429">
    <property type="entry name" value="CcO_II-like_C"/>
</dbReference>
<protein>
    <recommendedName>
        <fullName evidence="4">Cytochrome oxidase subunit II copper A binding domain-containing protein</fullName>
    </recommendedName>
</protein>
<dbReference type="AlphaFoldDB" id="A0A0F9BY44"/>
<keyword evidence="2" id="KW-0479">Metal-binding</keyword>
<dbReference type="Pfam" id="PF00116">
    <property type="entry name" value="COX2"/>
    <property type="match status" value="1"/>
</dbReference>
<feature type="domain" description="Cytochrome oxidase subunit II copper A binding" evidence="4">
    <location>
        <begin position="1"/>
        <end position="115"/>
    </location>
</feature>
<dbReference type="PANTHER" id="PTHR42838:SF2">
    <property type="entry name" value="NITROUS-OXIDE REDUCTASE"/>
    <property type="match status" value="1"/>
</dbReference>
<comment type="subcellular location">
    <subcellularLocation>
        <location evidence="1">Cell envelope</location>
    </subcellularLocation>
</comment>
<dbReference type="Gene3D" id="2.60.40.420">
    <property type="entry name" value="Cupredoxins - blue copper proteins"/>
    <property type="match status" value="1"/>
</dbReference>
<organism evidence="5">
    <name type="scientific">marine sediment metagenome</name>
    <dbReference type="NCBI Taxonomy" id="412755"/>
    <lineage>
        <taxon>unclassified sequences</taxon>
        <taxon>metagenomes</taxon>
        <taxon>ecological metagenomes</taxon>
    </lineage>
</organism>
<dbReference type="SUPFAM" id="SSF49503">
    <property type="entry name" value="Cupredoxins"/>
    <property type="match status" value="1"/>
</dbReference>
<feature type="non-terminal residue" evidence="5">
    <location>
        <position position="1"/>
    </location>
</feature>
<dbReference type="PROSITE" id="PS50857">
    <property type="entry name" value="COX2_CUA"/>
    <property type="match status" value="1"/>
</dbReference>
<dbReference type="PANTHER" id="PTHR42838">
    <property type="entry name" value="CYTOCHROME C OXIDASE SUBUNIT II"/>
    <property type="match status" value="1"/>
</dbReference>
<dbReference type="PROSITE" id="PS00078">
    <property type="entry name" value="COX2"/>
    <property type="match status" value="1"/>
</dbReference>
<accession>A0A0F9BY44</accession>
<reference evidence="5" key="1">
    <citation type="journal article" date="2015" name="Nature">
        <title>Complex archaea that bridge the gap between prokaryotes and eukaryotes.</title>
        <authorList>
            <person name="Spang A."/>
            <person name="Saw J.H."/>
            <person name="Jorgensen S.L."/>
            <person name="Zaremba-Niedzwiedzka K."/>
            <person name="Martijn J."/>
            <person name="Lind A.E."/>
            <person name="van Eijk R."/>
            <person name="Schleper C."/>
            <person name="Guy L."/>
            <person name="Ettema T.J."/>
        </authorList>
    </citation>
    <scope>NUCLEOTIDE SEQUENCE</scope>
</reference>
<dbReference type="GO" id="GO:0005507">
    <property type="term" value="F:copper ion binding"/>
    <property type="evidence" value="ECO:0007669"/>
    <property type="project" value="InterPro"/>
</dbReference>
<sequence length="115" mass="12438">GTRKFTLTGHTKKGWIVGEVQAHDIIALGLKKPSVERPVIEVSKGDRVVLKLKSSDVVHGFSLKDFGIFITNGIQPGKTVLVSFIADKTGTFTFSCNAICGDNHENMQGTLIVRA</sequence>
<dbReference type="InterPro" id="IPR051403">
    <property type="entry name" value="NosZ/Cyto_c_oxidase_sub2"/>
</dbReference>
<evidence type="ECO:0000259" key="4">
    <source>
        <dbReference type="PROSITE" id="PS50857"/>
    </source>
</evidence>
<dbReference type="GO" id="GO:0004129">
    <property type="term" value="F:cytochrome-c oxidase activity"/>
    <property type="evidence" value="ECO:0007669"/>
    <property type="project" value="InterPro"/>
</dbReference>
<name>A0A0F9BY44_9ZZZZ</name>
<evidence type="ECO:0000256" key="2">
    <source>
        <dbReference type="ARBA" id="ARBA00022723"/>
    </source>
</evidence>